<gene>
    <name evidence="1" type="ORF">BKG84_25515</name>
</gene>
<protein>
    <submittedName>
        <fullName evidence="1">Uncharacterized protein</fullName>
    </submittedName>
</protein>
<sequence length="62" mass="6897">MVQLELLANFEVLNRSAAVPKASEYPNLACGLTMQSRGSLTFIVIGQKLEVYYLVAFGYIVR</sequence>
<reference evidence="1 2" key="1">
    <citation type="submission" date="2016-10" db="EMBL/GenBank/DDBJ databases">
        <title>Evaluation of Human, Veterinary and Environmental Mycobacterium chelonae Isolates by Core Genome Phylogenomic Analysis, Targeted Gene Comparison, and Anti-microbial Susceptibility Patterns: A Tale of Mistaken Identities.</title>
        <authorList>
            <person name="Fogelson S.B."/>
            <person name="Camus A.C."/>
            <person name="Lorenz W."/>
            <person name="Vasireddy R."/>
            <person name="Vasireddy S."/>
            <person name="Smith T."/>
            <person name="Brown-Elliott B.A."/>
            <person name="Wallace R.J.Jr."/>
            <person name="Hasan N.A."/>
            <person name="Reischl U."/>
            <person name="Sanchez S."/>
        </authorList>
    </citation>
    <scope>NUCLEOTIDE SEQUENCE [LARGE SCALE GENOMIC DNA]</scope>
    <source>
        <strain evidence="1 2">15518</strain>
    </source>
</reference>
<evidence type="ECO:0000313" key="1">
    <source>
        <dbReference type="EMBL" id="OHU75947.1"/>
    </source>
</evidence>
<accession>A0A1S1LZS8</accession>
<keyword evidence="2" id="KW-1185">Reference proteome</keyword>
<comment type="caution">
    <text evidence="1">The sequence shown here is derived from an EMBL/GenBank/DDBJ whole genome shotgun (WGS) entry which is preliminary data.</text>
</comment>
<name>A0A1S1LZS8_MYCCH</name>
<proteinExistence type="predicted"/>
<dbReference type="EMBL" id="MLIS01000024">
    <property type="protein sequence ID" value="OHU75947.1"/>
    <property type="molecule type" value="Genomic_DNA"/>
</dbReference>
<organism evidence="1 2">
    <name type="scientific">Mycobacteroides chelonae</name>
    <name type="common">Mycobacterium chelonae</name>
    <dbReference type="NCBI Taxonomy" id="1774"/>
    <lineage>
        <taxon>Bacteria</taxon>
        <taxon>Bacillati</taxon>
        <taxon>Actinomycetota</taxon>
        <taxon>Actinomycetes</taxon>
        <taxon>Mycobacteriales</taxon>
        <taxon>Mycobacteriaceae</taxon>
        <taxon>Mycobacteroides</taxon>
    </lineage>
</organism>
<dbReference type="Proteomes" id="UP000179441">
    <property type="component" value="Unassembled WGS sequence"/>
</dbReference>
<evidence type="ECO:0000313" key="2">
    <source>
        <dbReference type="Proteomes" id="UP000179441"/>
    </source>
</evidence>
<dbReference type="AlphaFoldDB" id="A0A1S1LZS8"/>